<keyword evidence="7" id="KW-0560">Oxidoreductase</keyword>
<dbReference type="SFLD" id="SFLDG01067">
    <property type="entry name" value="SPASM/twitch_domain_containing"/>
    <property type="match status" value="2"/>
</dbReference>
<dbReference type="InterPro" id="IPR023885">
    <property type="entry name" value="4Fe4S-binding_SPASM_dom"/>
</dbReference>
<evidence type="ECO:0000313" key="7">
    <source>
        <dbReference type="EMBL" id="URZ09772.1"/>
    </source>
</evidence>
<keyword evidence="5" id="KW-0408">Iron</keyword>
<dbReference type="InterPro" id="IPR034391">
    <property type="entry name" value="AdoMet-like_SPASM_containing"/>
</dbReference>
<keyword evidence="6" id="KW-0411">Iron-sulfur</keyword>
<dbReference type="PANTHER" id="PTHR11228:SF7">
    <property type="entry name" value="PQQA PEPTIDE CYCLASE"/>
    <property type="match status" value="1"/>
</dbReference>
<dbReference type="PROSITE" id="PS51918">
    <property type="entry name" value="RADICAL_SAM"/>
    <property type="match status" value="1"/>
</dbReference>
<reference evidence="7 8" key="1">
    <citation type="submission" date="2022-04" db="EMBL/GenBank/DDBJ databases">
        <title>Genome sequence of C. roseum typestrain.</title>
        <authorList>
            <person name="Poehlein A."/>
            <person name="Schoch T."/>
            <person name="Duerre P."/>
            <person name="Daniel R."/>
        </authorList>
    </citation>
    <scope>NUCLEOTIDE SEQUENCE [LARGE SCALE GENOMIC DNA]</scope>
    <source>
        <strain evidence="7 8">DSM 7320</strain>
    </source>
</reference>
<keyword evidence="3" id="KW-0949">S-adenosyl-L-methionine</keyword>
<dbReference type="NCBIfam" id="TIGR04085">
    <property type="entry name" value="rSAM_more_4Fe4S"/>
    <property type="match status" value="1"/>
</dbReference>
<sequence length="461" mass="52258">MGTEIETLNVYPVRANYIRVHIMNDYNIISNFRDGGSEPISNQKALIWELFTGKYDLQTIIQIFSGTFNIDFEKSRECINDIIKEYASHIKFYSHEIKTNLLCNPMRIFKKIPQKWNYSPLRYETPEELLLSLSYLCNHKCSYCCNSSGYRLKNELSISDWLKVIDEAAELGVEVINFSGGEPLMYPNFIKLVERTKNKGMYPIISTNGTFLSEDTAKQLLELGVDFVHLSMSAANEKLYDSIVGVKGNFPKVKAAIRSLKKNNIYIRLKMVLMPNNIKYVEELLDFCDENGVDCVHLAPFILTHIARTGSELMPSLGDLETLHEVVNSKKRKIKVLEPSFESMCWSEESDIVKCGGIKTKLTVLSNGNVTLCEALGNNSNFVLGNIKATSIKNIWNSELPDNISKVNMKLVQEPCKSCEYLDGCRTGCFMSSLIYSENPYSVDPRCFKANILNNAYKGGV</sequence>
<protein>
    <submittedName>
        <fullName evidence="7">PqqA peptide cyclase</fullName>
        <ecNumber evidence="7">1.21.98.4</ecNumber>
    </submittedName>
</protein>
<dbReference type="SFLD" id="SFLDG01386">
    <property type="entry name" value="main_SPASM_domain-containing"/>
    <property type="match status" value="1"/>
</dbReference>
<dbReference type="Pfam" id="PF13186">
    <property type="entry name" value="SPASM"/>
    <property type="match status" value="1"/>
</dbReference>
<dbReference type="Gene3D" id="3.20.20.70">
    <property type="entry name" value="Aldolase class I"/>
    <property type="match status" value="1"/>
</dbReference>
<dbReference type="SFLD" id="SFLDG01387">
    <property type="entry name" value="BtrN-like_SPASM_domain_contain"/>
    <property type="match status" value="1"/>
</dbReference>
<dbReference type="PANTHER" id="PTHR11228">
    <property type="entry name" value="RADICAL SAM DOMAIN PROTEIN"/>
    <property type="match status" value="1"/>
</dbReference>
<dbReference type="CDD" id="cd01335">
    <property type="entry name" value="Radical_SAM"/>
    <property type="match status" value="1"/>
</dbReference>
<evidence type="ECO:0000313" key="8">
    <source>
        <dbReference type="Proteomes" id="UP000190951"/>
    </source>
</evidence>
<evidence type="ECO:0000256" key="4">
    <source>
        <dbReference type="ARBA" id="ARBA00022723"/>
    </source>
</evidence>
<name>A0A1S8KYG4_9CLOT</name>
<keyword evidence="8" id="KW-1185">Reference proteome</keyword>
<dbReference type="Proteomes" id="UP000190951">
    <property type="component" value="Chromosome"/>
</dbReference>
<dbReference type="InterPro" id="IPR013785">
    <property type="entry name" value="Aldolase_TIM"/>
</dbReference>
<evidence type="ECO:0000256" key="3">
    <source>
        <dbReference type="ARBA" id="ARBA00022691"/>
    </source>
</evidence>
<dbReference type="EMBL" id="CP096983">
    <property type="protein sequence ID" value="URZ09772.1"/>
    <property type="molecule type" value="Genomic_DNA"/>
</dbReference>
<keyword evidence="4" id="KW-0479">Metal-binding</keyword>
<dbReference type="GO" id="GO:0006783">
    <property type="term" value="P:heme biosynthetic process"/>
    <property type="evidence" value="ECO:0007669"/>
    <property type="project" value="TreeGrafter"/>
</dbReference>
<proteinExistence type="predicted"/>
<gene>
    <name evidence="7" type="primary">pqqE_2</name>
    <name evidence="7" type="ORF">CROST_004650</name>
</gene>
<accession>A0A1S8KYG4</accession>
<evidence type="ECO:0000256" key="1">
    <source>
        <dbReference type="ARBA" id="ARBA00001966"/>
    </source>
</evidence>
<dbReference type="SUPFAM" id="SSF102114">
    <property type="entry name" value="Radical SAM enzymes"/>
    <property type="match status" value="1"/>
</dbReference>
<dbReference type="AlphaFoldDB" id="A0A1S8KYG4"/>
<dbReference type="InterPro" id="IPR058240">
    <property type="entry name" value="rSAM_sf"/>
</dbReference>
<organism evidence="7 8">
    <name type="scientific">Clostridium felsineum</name>
    <dbReference type="NCBI Taxonomy" id="36839"/>
    <lineage>
        <taxon>Bacteria</taxon>
        <taxon>Bacillati</taxon>
        <taxon>Bacillota</taxon>
        <taxon>Clostridia</taxon>
        <taxon>Eubacteriales</taxon>
        <taxon>Clostridiaceae</taxon>
        <taxon>Clostridium</taxon>
    </lineage>
</organism>
<dbReference type="InterPro" id="IPR050377">
    <property type="entry name" value="Radical_SAM_PqqE_MftC-like"/>
</dbReference>
<dbReference type="InterPro" id="IPR007197">
    <property type="entry name" value="rSAM"/>
</dbReference>
<dbReference type="KEGG" id="crw:CROST_004650"/>
<dbReference type="SFLD" id="SFLDS00029">
    <property type="entry name" value="Radical_SAM"/>
    <property type="match status" value="2"/>
</dbReference>
<dbReference type="STRING" id="84029.CROST_41280"/>
<dbReference type="RefSeq" id="WP_077850666.1">
    <property type="nucleotide sequence ID" value="NZ_CP096983.1"/>
</dbReference>
<dbReference type="GO" id="GO:0051536">
    <property type="term" value="F:iron-sulfur cluster binding"/>
    <property type="evidence" value="ECO:0007669"/>
    <property type="project" value="InterPro"/>
</dbReference>
<evidence type="ECO:0000256" key="6">
    <source>
        <dbReference type="ARBA" id="ARBA00023014"/>
    </source>
</evidence>
<dbReference type="InterPro" id="IPR006638">
    <property type="entry name" value="Elp3/MiaA/NifB-like_rSAM"/>
</dbReference>
<dbReference type="Pfam" id="PF04055">
    <property type="entry name" value="Radical_SAM"/>
    <property type="match status" value="1"/>
</dbReference>
<dbReference type="EC" id="1.21.98.4" evidence="7"/>
<evidence type="ECO:0000256" key="2">
    <source>
        <dbReference type="ARBA" id="ARBA00022485"/>
    </source>
</evidence>
<evidence type="ECO:0000256" key="5">
    <source>
        <dbReference type="ARBA" id="ARBA00023004"/>
    </source>
</evidence>
<dbReference type="GO" id="GO:0016491">
    <property type="term" value="F:oxidoreductase activity"/>
    <property type="evidence" value="ECO:0007669"/>
    <property type="project" value="UniProtKB-KW"/>
</dbReference>
<dbReference type="SMART" id="SM00729">
    <property type="entry name" value="Elp3"/>
    <property type="match status" value="1"/>
</dbReference>
<comment type="cofactor">
    <cofactor evidence="1">
        <name>[4Fe-4S] cluster</name>
        <dbReference type="ChEBI" id="CHEBI:49883"/>
    </cofactor>
</comment>
<keyword evidence="2" id="KW-0004">4Fe-4S</keyword>